<dbReference type="VEuPathDB" id="GiardiaDB:SS50377_25012"/>
<evidence type="ECO:0000313" key="4">
    <source>
        <dbReference type="Proteomes" id="UP000018208"/>
    </source>
</evidence>
<dbReference type="EMBL" id="AUWU02000005">
    <property type="protein sequence ID" value="KAH0572897.1"/>
    <property type="molecule type" value="Genomic_DNA"/>
</dbReference>
<proteinExistence type="predicted"/>
<protein>
    <submittedName>
        <fullName evidence="2">Uncharacterized protein</fullName>
    </submittedName>
</protein>
<dbReference type="Proteomes" id="UP000018208">
    <property type="component" value="Unassembled WGS sequence"/>
</dbReference>
<name>V6LUZ0_9EUKA</name>
<dbReference type="EMBL" id="KI546007">
    <property type="protein sequence ID" value="EST48068.1"/>
    <property type="molecule type" value="Genomic_DNA"/>
</dbReference>
<dbReference type="AlphaFoldDB" id="V6LUZ0"/>
<feature type="compositionally biased region" description="Basic and acidic residues" evidence="1">
    <location>
        <begin position="174"/>
        <end position="201"/>
    </location>
</feature>
<evidence type="ECO:0000313" key="2">
    <source>
        <dbReference type="EMBL" id="EST48068.1"/>
    </source>
</evidence>
<keyword evidence="4" id="KW-1185">Reference proteome</keyword>
<reference evidence="3" key="2">
    <citation type="submission" date="2020-12" db="EMBL/GenBank/DDBJ databases">
        <title>New Spironucleus salmonicida genome in near-complete chromosomes.</title>
        <authorList>
            <person name="Xu F."/>
            <person name="Kurt Z."/>
            <person name="Jimenez-Gonzalez A."/>
            <person name="Astvaldsson A."/>
            <person name="Andersson J.O."/>
            <person name="Svard S.G."/>
        </authorList>
    </citation>
    <scope>NUCLEOTIDE SEQUENCE</scope>
    <source>
        <strain evidence="3">ATCC 50377</strain>
    </source>
</reference>
<evidence type="ECO:0000313" key="3">
    <source>
        <dbReference type="EMBL" id="KAH0572897.1"/>
    </source>
</evidence>
<evidence type="ECO:0000256" key="1">
    <source>
        <dbReference type="SAM" id="MobiDB-lite"/>
    </source>
</evidence>
<feature type="region of interest" description="Disordered" evidence="1">
    <location>
        <begin position="165"/>
        <end position="201"/>
    </location>
</feature>
<accession>V6LUZ0</accession>
<reference evidence="2 3" key="1">
    <citation type="journal article" date="2014" name="PLoS Genet.">
        <title>The Genome of Spironucleus salmonicida Highlights a Fish Pathogen Adapted to Fluctuating Environments.</title>
        <authorList>
            <person name="Xu F."/>
            <person name="Jerlstrom-Hultqvist J."/>
            <person name="Einarsson E."/>
            <person name="Astvaldsson A."/>
            <person name="Svard S.G."/>
            <person name="Andersson J.O."/>
        </authorList>
    </citation>
    <scope>NUCLEOTIDE SEQUENCE</scope>
    <source>
        <strain evidence="3">ATCC 50377</strain>
    </source>
</reference>
<organism evidence="2">
    <name type="scientific">Spironucleus salmonicida</name>
    <dbReference type="NCBI Taxonomy" id="348837"/>
    <lineage>
        <taxon>Eukaryota</taxon>
        <taxon>Metamonada</taxon>
        <taxon>Diplomonadida</taxon>
        <taxon>Hexamitidae</taxon>
        <taxon>Hexamitinae</taxon>
        <taxon>Spironucleus</taxon>
    </lineage>
</organism>
<gene>
    <name evidence="2" type="ORF">SS50377_11797</name>
    <name evidence="3" type="ORF">SS50377_25012</name>
</gene>
<sequence>MPKSYVKTHPNNDKKPAAPKRYQLSEMQQESVNSLHLILKQMSLKFSFDDCVTALQQYDYDIDKTADHMIDGEFKPWKTATNARFGGHKQRKSNQVVLTFNSGLLIKDEIKEGLETYNDIIEIVPEQKVSGIIKPDVEYVETEEERQNRIAVEEMKKIKAAEKKAKQVQKKAQRNAEKSEITEPTLEKAEPTKKSTVKKEQHEHIQVKVQIEDPEVIAPQPQVQIPEPAMCFNQQAMPPMIPGMMPPMPQMMPGMPQMMPGMMPPMPQMMPGMPQMMPGMMQGMYPQMMPMPNMQQVFMMQMPNGTQVPMMMVPTMMPPPQQ</sequence>